<name>A0A2P7ALU0_9HYPH</name>
<comment type="caution">
    <text evidence="2">The sequence shown here is derived from an EMBL/GenBank/DDBJ whole genome shotgun (WGS) entry which is preliminary data.</text>
</comment>
<evidence type="ECO:0000313" key="3">
    <source>
        <dbReference type="Proteomes" id="UP000241158"/>
    </source>
</evidence>
<dbReference type="PANTHER" id="PTHR34310:SF9">
    <property type="entry name" value="BLR5716 PROTEIN"/>
    <property type="match status" value="1"/>
</dbReference>
<keyword evidence="3" id="KW-1185">Reference proteome</keyword>
<dbReference type="Proteomes" id="UP000241158">
    <property type="component" value="Unassembled WGS sequence"/>
</dbReference>
<dbReference type="Pfam" id="PF04248">
    <property type="entry name" value="NTP_transf_9"/>
    <property type="match status" value="1"/>
</dbReference>
<dbReference type="Gene3D" id="2.170.150.40">
    <property type="entry name" value="Domain of unknown function (DUF427)"/>
    <property type="match status" value="1"/>
</dbReference>
<dbReference type="InterPro" id="IPR038694">
    <property type="entry name" value="DUF427_sf"/>
</dbReference>
<protein>
    <recommendedName>
        <fullName evidence="1">DUF427 domain-containing protein</fullName>
    </recommendedName>
</protein>
<accession>A0A2P7ALU0</accession>
<dbReference type="EMBL" id="PGGN01000006">
    <property type="protein sequence ID" value="PSH55182.1"/>
    <property type="molecule type" value="Genomic_DNA"/>
</dbReference>
<gene>
    <name evidence="2" type="ORF">CU100_24240</name>
</gene>
<sequence length="111" mass="12580">MDSGITIQPYSHPVTVRFHDVVIASTERALELLEPGHNPVLYIPFEDIYFVHLEKTDTSTKCPWKGTASYWRVRGQGESAKDAMWAYEDPLPDMGAIRAHGAFDPQKVTFE</sequence>
<organism evidence="2 3">
    <name type="scientific">Phyllobacterium endophyticum</name>
    <dbReference type="NCBI Taxonomy" id="1149773"/>
    <lineage>
        <taxon>Bacteria</taxon>
        <taxon>Pseudomonadati</taxon>
        <taxon>Pseudomonadota</taxon>
        <taxon>Alphaproteobacteria</taxon>
        <taxon>Hyphomicrobiales</taxon>
        <taxon>Phyllobacteriaceae</taxon>
        <taxon>Phyllobacterium</taxon>
    </lineage>
</organism>
<dbReference type="RefSeq" id="WP_106719187.1">
    <property type="nucleotide sequence ID" value="NZ_JACHXT010000002.1"/>
</dbReference>
<reference evidence="3" key="1">
    <citation type="submission" date="2017-11" db="EMBL/GenBank/DDBJ databases">
        <authorList>
            <person name="Kuznetsova I."/>
            <person name="Sazanova A."/>
            <person name="Chirak E."/>
            <person name="Safronova V."/>
            <person name="Willems A."/>
        </authorList>
    </citation>
    <scope>NUCLEOTIDE SEQUENCE [LARGE SCALE GENOMIC DNA]</scope>
    <source>
        <strain evidence="3">PEPV15</strain>
    </source>
</reference>
<evidence type="ECO:0000259" key="1">
    <source>
        <dbReference type="Pfam" id="PF04248"/>
    </source>
</evidence>
<dbReference type="InterPro" id="IPR007361">
    <property type="entry name" value="DUF427"/>
</dbReference>
<dbReference type="OrthoDB" id="9815163at2"/>
<proteinExistence type="predicted"/>
<dbReference type="AlphaFoldDB" id="A0A2P7ALU0"/>
<feature type="domain" description="DUF427" evidence="1">
    <location>
        <begin position="14"/>
        <end position="105"/>
    </location>
</feature>
<evidence type="ECO:0000313" key="2">
    <source>
        <dbReference type="EMBL" id="PSH55182.1"/>
    </source>
</evidence>
<dbReference type="PANTHER" id="PTHR34310">
    <property type="entry name" value="DUF427 DOMAIN PROTEIN (AFU_ORTHOLOGUE AFUA_3G02220)"/>
    <property type="match status" value="1"/>
</dbReference>